<dbReference type="AlphaFoldDB" id="A0A806JFN2"/>
<gene>
    <name evidence="1" type="ORF">K756_08795</name>
</gene>
<evidence type="ECO:0000313" key="1">
    <source>
        <dbReference type="EMBL" id="AGO16882.1"/>
    </source>
</evidence>
<proteinExistence type="predicted"/>
<protein>
    <submittedName>
        <fullName evidence="1">Uncharacterized protein</fullName>
    </submittedName>
</protein>
<accession>A0A806JFN2</accession>
<dbReference type="Proteomes" id="UP000014672">
    <property type="component" value="Chromosome"/>
</dbReference>
<dbReference type="EMBL" id="CP005384">
    <property type="protein sequence ID" value="AGO16882.1"/>
    <property type="molecule type" value="Genomic_DNA"/>
</dbReference>
<reference evidence="1 2" key="1">
    <citation type="journal article" date="2013" name="PLoS ONE">
        <title>Complete Genome Analysis of a Haemophilus parasuis Serovar 12 Strain from China.</title>
        <authorList>
            <person name="Li Y."/>
            <person name="Kwok A.H."/>
            <person name="Jiang J."/>
            <person name="Zou Y."/>
            <person name="Zheng F."/>
            <person name="Chen P."/>
            <person name="Hou C."/>
            <person name="Leung F.C."/>
            <person name="Jiang P."/>
        </authorList>
    </citation>
    <scope>NUCLEOTIDE SEQUENCE [LARGE SCALE GENOMIC DNA]</scope>
    <source>
        <strain evidence="1 2">ZJ0906</strain>
    </source>
</reference>
<evidence type="ECO:0000313" key="2">
    <source>
        <dbReference type="Proteomes" id="UP000014672"/>
    </source>
</evidence>
<dbReference type="KEGG" id="hpaz:K756_08795"/>
<name>A0A806JFN2_GLAPU</name>
<sequence>MTEGTRQSIKTDAHRAEQISLVVVDDGVTLQVPSGVISIAATAVKGNTNVTAIGSGSYEYTIAVGYSKEAGFIPDVDRYVSIV</sequence>
<organism evidence="1 2">
    <name type="scientific">Glaesserella parasuis ZJ0906</name>
    <dbReference type="NCBI Taxonomy" id="1322346"/>
    <lineage>
        <taxon>Bacteria</taxon>
        <taxon>Pseudomonadati</taxon>
        <taxon>Pseudomonadota</taxon>
        <taxon>Gammaproteobacteria</taxon>
        <taxon>Pasteurellales</taxon>
        <taxon>Pasteurellaceae</taxon>
        <taxon>Glaesserella</taxon>
    </lineage>
</organism>